<dbReference type="InterPro" id="IPR056789">
    <property type="entry name" value="LRR_R13L1-DRL21"/>
</dbReference>
<dbReference type="InterPro" id="IPR032675">
    <property type="entry name" value="LRR_dom_sf"/>
</dbReference>
<dbReference type="Pfam" id="PF25019">
    <property type="entry name" value="LRR_R13L1-DRL21"/>
    <property type="match status" value="1"/>
</dbReference>
<keyword evidence="3" id="KW-1185">Reference proteome</keyword>
<gene>
    <name evidence="2" type="ORF">GH714_016934</name>
</gene>
<evidence type="ECO:0000313" key="3">
    <source>
        <dbReference type="Proteomes" id="UP000467840"/>
    </source>
</evidence>
<evidence type="ECO:0000313" key="2">
    <source>
        <dbReference type="EMBL" id="KAF2322422.1"/>
    </source>
</evidence>
<dbReference type="Proteomes" id="UP000467840">
    <property type="component" value="Chromosome 11"/>
</dbReference>
<comment type="caution">
    <text evidence="2">The sequence shown here is derived from an EMBL/GenBank/DDBJ whole genome shotgun (WGS) entry which is preliminary data.</text>
</comment>
<dbReference type="PANTHER" id="PTHR47186">
    <property type="entry name" value="LEUCINE-RICH REPEAT-CONTAINING PROTEIN 57"/>
    <property type="match status" value="1"/>
</dbReference>
<dbReference type="EMBL" id="JAAGAX010000002">
    <property type="protein sequence ID" value="KAF2322422.1"/>
    <property type="molecule type" value="Genomic_DNA"/>
</dbReference>
<name>A0A6A6N8A9_HEVBR</name>
<dbReference type="Gene3D" id="3.80.10.10">
    <property type="entry name" value="Ribonuclease Inhibitor"/>
    <property type="match status" value="2"/>
</dbReference>
<dbReference type="PANTHER" id="PTHR47186:SF42">
    <property type="entry name" value="DISEASE RESISTANCE RPP13-LIKE PROTEIN 1"/>
    <property type="match status" value="1"/>
</dbReference>
<organism evidence="2 3">
    <name type="scientific">Hevea brasiliensis</name>
    <name type="common">Para rubber tree</name>
    <name type="synonym">Siphonia brasiliensis</name>
    <dbReference type="NCBI Taxonomy" id="3981"/>
    <lineage>
        <taxon>Eukaryota</taxon>
        <taxon>Viridiplantae</taxon>
        <taxon>Streptophyta</taxon>
        <taxon>Embryophyta</taxon>
        <taxon>Tracheophyta</taxon>
        <taxon>Spermatophyta</taxon>
        <taxon>Magnoliopsida</taxon>
        <taxon>eudicotyledons</taxon>
        <taxon>Gunneridae</taxon>
        <taxon>Pentapetalae</taxon>
        <taxon>rosids</taxon>
        <taxon>fabids</taxon>
        <taxon>Malpighiales</taxon>
        <taxon>Euphorbiaceae</taxon>
        <taxon>Crotonoideae</taxon>
        <taxon>Micrandreae</taxon>
        <taxon>Hevea</taxon>
    </lineage>
</organism>
<sequence length="327" mass="37278">MPPQMGNLVKLRTLTNFSLGKWYGSGIKELGKLQHINGELSIENLQNINPKHVWESKLRNKEQLKTLEFKWRGKSKDAKHAKKTLEQLWPHEKVENLYIVGYDGTRFPYWNGSKGIGLSEFTIRGNRTADGLTFTLEEIELFRCAIERFPLEIFPNLKRIEIFDCSNLKSLTATEEIQVESSSCPNLTELLLERCSNLKSLPEYIGFHPSIVKLQISDCGELELFPKGGLPSKLESLAIDGCGKLKIKVIEGIDNNYEGDEETLPLLPSTLTYLRIDGLRNLESLKYKRLVHLRELIILRCPNLRSIPDCMQDLPLLVKLEISGCPN</sequence>
<feature type="domain" description="R13L1/DRL21-like LRR repeat region" evidence="1">
    <location>
        <begin position="27"/>
        <end position="163"/>
    </location>
</feature>
<dbReference type="SUPFAM" id="SSF52047">
    <property type="entry name" value="RNI-like"/>
    <property type="match status" value="1"/>
</dbReference>
<accession>A0A6A6N8A9</accession>
<reference evidence="2 3" key="1">
    <citation type="journal article" date="2020" name="Mol. Plant">
        <title>The Chromosome-Based Rubber Tree Genome Provides New Insights into Spurge Genome Evolution and Rubber Biosynthesis.</title>
        <authorList>
            <person name="Liu J."/>
            <person name="Shi C."/>
            <person name="Shi C.C."/>
            <person name="Li W."/>
            <person name="Zhang Q.J."/>
            <person name="Zhang Y."/>
            <person name="Li K."/>
            <person name="Lu H.F."/>
            <person name="Shi C."/>
            <person name="Zhu S.T."/>
            <person name="Xiao Z.Y."/>
            <person name="Nan H."/>
            <person name="Yue Y."/>
            <person name="Zhu X.G."/>
            <person name="Wu Y."/>
            <person name="Hong X.N."/>
            <person name="Fan G.Y."/>
            <person name="Tong Y."/>
            <person name="Zhang D."/>
            <person name="Mao C.L."/>
            <person name="Liu Y.L."/>
            <person name="Hao S.J."/>
            <person name="Liu W.Q."/>
            <person name="Lv M.Q."/>
            <person name="Zhang H.B."/>
            <person name="Liu Y."/>
            <person name="Hu-Tang G.R."/>
            <person name="Wang J.P."/>
            <person name="Wang J.H."/>
            <person name="Sun Y.H."/>
            <person name="Ni S.B."/>
            <person name="Chen W.B."/>
            <person name="Zhang X.C."/>
            <person name="Jiao Y.N."/>
            <person name="Eichler E.E."/>
            <person name="Li G.H."/>
            <person name="Liu X."/>
            <person name="Gao L.Z."/>
        </authorList>
    </citation>
    <scope>NUCLEOTIDE SEQUENCE [LARGE SCALE GENOMIC DNA]</scope>
    <source>
        <strain evidence="3">cv. GT1</strain>
        <tissue evidence="2">Leaf</tissue>
    </source>
</reference>
<proteinExistence type="predicted"/>
<evidence type="ECO:0000259" key="1">
    <source>
        <dbReference type="Pfam" id="PF25019"/>
    </source>
</evidence>
<dbReference type="AlphaFoldDB" id="A0A6A6N8A9"/>
<protein>
    <recommendedName>
        <fullName evidence="1">R13L1/DRL21-like LRR repeat region domain-containing protein</fullName>
    </recommendedName>
</protein>